<proteinExistence type="predicted"/>
<reference evidence="1" key="1">
    <citation type="journal article" date="2014" name="Nat. Commun.">
        <title>The tobacco genome sequence and its comparison with those of tomato and potato.</title>
        <authorList>
            <person name="Sierro N."/>
            <person name="Battey J.N."/>
            <person name="Ouadi S."/>
            <person name="Bakaher N."/>
            <person name="Bovet L."/>
            <person name="Willig A."/>
            <person name="Goepfert S."/>
            <person name="Peitsch M.C."/>
            <person name="Ivanov N.V."/>
        </authorList>
    </citation>
    <scope>NUCLEOTIDE SEQUENCE [LARGE SCALE GENOMIC DNA]</scope>
</reference>
<name>A0AC58TVW2_TOBAC</name>
<gene>
    <name evidence="2" type="primary">LOC142176980</name>
</gene>
<organism evidence="1 2">
    <name type="scientific">Nicotiana tabacum</name>
    <name type="common">Common tobacco</name>
    <dbReference type="NCBI Taxonomy" id="4097"/>
    <lineage>
        <taxon>Eukaryota</taxon>
        <taxon>Viridiplantae</taxon>
        <taxon>Streptophyta</taxon>
        <taxon>Embryophyta</taxon>
        <taxon>Tracheophyta</taxon>
        <taxon>Spermatophyta</taxon>
        <taxon>Magnoliopsida</taxon>
        <taxon>eudicotyledons</taxon>
        <taxon>Gunneridae</taxon>
        <taxon>Pentapetalae</taxon>
        <taxon>asterids</taxon>
        <taxon>lamiids</taxon>
        <taxon>Solanales</taxon>
        <taxon>Solanaceae</taxon>
        <taxon>Nicotianoideae</taxon>
        <taxon>Nicotianeae</taxon>
        <taxon>Nicotiana</taxon>
    </lineage>
</organism>
<evidence type="ECO:0000313" key="2">
    <source>
        <dbReference type="RefSeq" id="XP_075101329.1"/>
    </source>
</evidence>
<accession>A0AC58TVW2</accession>
<dbReference type="Proteomes" id="UP000790787">
    <property type="component" value="Chromosome 3"/>
</dbReference>
<sequence length="135" mass="15220">MRSDPSTRKSDALCEFHQERGHKTKDCIALRQGVVNMLQQEHLKELLSDKGRITFARSQERQGPPKLPSPASMINMIIGGCNDTSINDIKFTTTHKLKRSITHEWYDGLKESIIFDESDADGLTCPHNDALVITL</sequence>
<dbReference type="RefSeq" id="XP_075101329.1">
    <property type="nucleotide sequence ID" value="XM_075245228.1"/>
</dbReference>
<protein>
    <submittedName>
        <fullName evidence="2">Uncharacterized protein LOC142176980</fullName>
    </submittedName>
</protein>
<reference evidence="2" key="2">
    <citation type="submission" date="2025-08" db="UniProtKB">
        <authorList>
            <consortium name="RefSeq"/>
        </authorList>
    </citation>
    <scope>IDENTIFICATION</scope>
    <source>
        <tissue evidence="2">Leaf</tissue>
    </source>
</reference>
<evidence type="ECO:0000313" key="1">
    <source>
        <dbReference type="Proteomes" id="UP000790787"/>
    </source>
</evidence>
<keyword evidence="1" id="KW-1185">Reference proteome</keyword>